<evidence type="ECO:0000256" key="1">
    <source>
        <dbReference type="SAM" id="MobiDB-lite"/>
    </source>
</evidence>
<name>A0A3L8SE51_CHLGU</name>
<dbReference type="Proteomes" id="UP000276834">
    <property type="component" value="Unassembled WGS sequence"/>
</dbReference>
<feature type="compositionally biased region" description="Basic and acidic residues" evidence="1">
    <location>
        <begin position="10"/>
        <end position="24"/>
    </location>
</feature>
<gene>
    <name evidence="2" type="ORF">DV515_00008749</name>
</gene>
<reference evidence="2 3" key="1">
    <citation type="journal article" date="2018" name="Proc. R. Soc. B">
        <title>A non-coding region near Follistatin controls head colour polymorphism in the Gouldian finch.</title>
        <authorList>
            <person name="Toomey M.B."/>
            <person name="Marques C.I."/>
            <person name="Andrade P."/>
            <person name="Araujo P.M."/>
            <person name="Sabatino S."/>
            <person name="Gazda M.A."/>
            <person name="Afonso S."/>
            <person name="Lopes R.J."/>
            <person name="Corbo J.C."/>
            <person name="Carneiro M."/>
        </authorList>
    </citation>
    <scope>NUCLEOTIDE SEQUENCE [LARGE SCALE GENOMIC DNA]</scope>
    <source>
        <strain evidence="2">Red01</strain>
        <tissue evidence="2">Muscle</tissue>
    </source>
</reference>
<keyword evidence="3" id="KW-1185">Reference proteome</keyword>
<evidence type="ECO:0000313" key="2">
    <source>
        <dbReference type="EMBL" id="RLW00360.1"/>
    </source>
</evidence>
<feature type="region of interest" description="Disordered" evidence="1">
    <location>
        <begin position="1"/>
        <end position="46"/>
    </location>
</feature>
<evidence type="ECO:0000313" key="3">
    <source>
        <dbReference type="Proteomes" id="UP000276834"/>
    </source>
</evidence>
<dbReference type="AlphaFoldDB" id="A0A3L8SE51"/>
<organism evidence="2 3">
    <name type="scientific">Chloebia gouldiae</name>
    <name type="common">Gouldian finch</name>
    <name type="synonym">Erythrura gouldiae</name>
    <dbReference type="NCBI Taxonomy" id="44316"/>
    <lineage>
        <taxon>Eukaryota</taxon>
        <taxon>Metazoa</taxon>
        <taxon>Chordata</taxon>
        <taxon>Craniata</taxon>
        <taxon>Vertebrata</taxon>
        <taxon>Euteleostomi</taxon>
        <taxon>Archelosauria</taxon>
        <taxon>Archosauria</taxon>
        <taxon>Dinosauria</taxon>
        <taxon>Saurischia</taxon>
        <taxon>Theropoda</taxon>
        <taxon>Coelurosauria</taxon>
        <taxon>Aves</taxon>
        <taxon>Neognathae</taxon>
        <taxon>Neoaves</taxon>
        <taxon>Telluraves</taxon>
        <taxon>Australaves</taxon>
        <taxon>Passeriformes</taxon>
        <taxon>Passeroidea</taxon>
        <taxon>Passeridae</taxon>
        <taxon>Chloebia</taxon>
    </lineage>
</organism>
<sequence length="71" mass="7892">MLWRGSLRAGPERPRREGPGRDEAGSGSGPSARPERPRGSPGCRSCHVRCESRSLQKKMKLPGWCEFRNEG</sequence>
<comment type="caution">
    <text evidence="2">The sequence shown here is derived from an EMBL/GenBank/DDBJ whole genome shotgun (WGS) entry which is preliminary data.</text>
</comment>
<dbReference type="EMBL" id="QUSF01000027">
    <property type="protein sequence ID" value="RLW00360.1"/>
    <property type="molecule type" value="Genomic_DNA"/>
</dbReference>
<proteinExistence type="predicted"/>
<accession>A0A3L8SE51</accession>
<protein>
    <submittedName>
        <fullName evidence="2">Uncharacterized protein</fullName>
    </submittedName>
</protein>